<dbReference type="PANTHER" id="PTHR19288">
    <property type="entry name" value="4-NITROPHENYLPHOSPHATASE-RELATED"/>
    <property type="match status" value="1"/>
</dbReference>
<dbReference type="Proteomes" id="UP000255423">
    <property type="component" value="Unassembled WGS sequence"/>
</dbReference>
<gene>
    <name evidence="1" type="ORF">SAMN05661053_2797</name>
</gene>
<dbReference type="EMBL" id="UHJL01000005">
    <property type="protein sequence ID" value="SUQ25993.1"/>
    <property type="molecule type" value="Genomic_DNA"/>
</dbReference>
<dbReference type="Gene3D" id="3.40.50.1000">
    <property type="entry name" value="HAD superfamily/HAD-like"/>
    <property type="match status" value="2"/>
</dbReference>
<dbReference type="AlphaFoldDB" id="A0A380S8P1"/>
<dbReference type="Pfam" id="PF13242">
    <property type="entry name" value="Hydrolase_like"/>
    <property type="match status" value="1"/>
</dbReference>
<protein>
    <submittedName>
        <fullName evidence="1">Haloacid Dehalogenase Superfamily Class (Subfamily) IIA</fullName>
    </submittedName>
</protein>
<dbReference type="InterPro" id="IPR036412">
    <property type="entry name" value="HAD-like_sf"/>
</dbReference>
<dbReference type="InterPro" id="IPR006357">
    <property type="entry name" value="HAD-SF_hydro_IIA"/>
</dbReference>
<dbReference type="SUPFAM" id="SSF56784">
    <property type="entry name" value="HAD-like"/>
    <property type="match status" value="1"/>
</dbReference>
<name>A0A380S8P1_FIBSU</name>
<accession>A0A380S8P1</accession>
<reference evidence="1 2" key="1">
    <citation type="submission" date="2017-08" db="EMBL/GenBank/DDBJ databases">
        <authorList>
            <person name="de Groot N.N."/>
        </authorList>
    </citation>
    <scope>NUCLEOTIDE SEQUENCE [LARGE SCALE GENOMIC DNA]</scope>
    <source>
        <strain evidence="1 2">HM2</strain>
    </source>
</reference>
<evidence type="ECO:0000313" key="1">
    <source>
        <dbReference type="EMBL" id="SUQ25993.1"/>
    </source>
</evidence>
<dbReference type="InterPro" id="IPR023214">
    <property type="entry name" value="HAD_sf"/>
</dbReference>
<dbReference type="GO" id="GO:0005737">
    <property type="term" value="C:cytoplasm"/>
    <property type="evidence" value="ECO:0007669"/>
    <property type="project" value="TreeGrafter"/>
</dbReference>
<dbReference type="Pfam" id="PF13344">
    <property type="entry name" value="Hydrolase_6"/>
    <property type="match status" value="1"/>
</dbReference>
<proteinExistence type="predicted"/>
<dbReference type="RefSeq" id="WP_088660483.1">
    <property type="nucleotide sequence ID" value="NZ_UHJL01000005.1"/>
</dbReference>
<organism evidence="1 2">
    <name type="scientific">Fibrobacter succinogenes</name>
    <name type="common">Bacteroides succinogenes</name>
    <dbReference type="NCBI Taxonomy" id="833"/>
    <lineage>
        <taxon>Bacteria</taxon>
        <taxon>Pseudomonadati</taxon>
        <taxon>Fibrobacterota</taxon>
        <taxon>Fibrobacteria</taxon>
        <taxon>Fibrobacterales</taxon>
        <taxon>Fibrobacteraceae</taxon>
        <taxon>Fibrobacter</taxon>
    </lineage>
</organism>
<sequence>MKKPIKAVVFDLDGTLYLSGRPYPGAVETVNRVAKRVPVYYLSNNTSKSPVFYENRLKVMGLPLADDSIISALYLSLDAIHERKIKNVFFFANPEVYEWFAAQDPSLNLRPSVEETELVLVAYHNSFDYRELCELSFRVQRGIPFWVTHTDFVCPDERGPVPDIGSFMALLKTAYGVEPEMSFGKPNPAMLSGLLKLYRPEEILFVGDRLYTDFELAKRSGCRFVLPLCGESKMADVEKLDVKPEFIVNNVSEIDFNAFLEGKK</sequence>
<evidence type="ECO:0000313" key="2">
    <source>
        <dbReference type="Proteomes" id="UP000255423"/>
    </source>
</evidence>
<dbReference type="GO" id="GO:0016791">
    <property type="term" value="F:phosphatase activity"/>
    <property type="evidence" value="ECO:0007669"/>
    <property type="project" value="TreeGrafter"/>
</dbReference>
<dbReference type="PANTHER" id="PTHR19288:SF46">
    <property type="entry name" value="HALOACID DEHALOGENASE-LIKE HYDROLASE DOMAIN-CONTAINING PROTEIN 2"/>
    <property type="match status" value="1"/>
</dbReference>